<reference evidence="1 2" key="1">
    <citation type="submission" date="2016-10" db="EMBL/GenBank/DDBJ databases">
        <authorList>
            <person name="de Groot N.N."/>
        </authorList>
    </citation>
    <scope>NUCLEOTIDE SEQUENCE [LARGE SCALE GENOMIC DNA]</scope>
    <source>
        <strain evidence="1 2">DSM 44908</strain>
    </source>
</reference>
<gene>
    <name evidence="1" type="ORF">SAMN05444374_11666</name>
</gene>
<accession>A0A1I0UAR6</accession>
<name>A0A1I0UAR6_9NOCA</name>
<proteinExistence type="predicted"/>
<sequence>MSPQSPVDRRDRAIEARVERLEAQAFRQMSKAPSSQLRARLVETMAIVALRMYAINEAGFDYTTGLYYGEPASGGAR</sequence>
<dbReference type="Proteomes" id="UP000182054">
    <property type="component" value="Unassembled WGS sequence"/>
</dbReference>
<protein>
    <submittedName>
        <fullName evidence="1">Uncharacterized protein</fullName>
    </submittedName>
</protein>
<evidence type="ECO:0000313" key="2">
    <source>
        <dbReference type="Proteomes" id="UP000182054"/>
    </source>
</evidence>
<organism evidence="1 2">
    <name type="scientific">Rhodococcoides kroppenstedtii</name>
    <dbReference type="NCBI Taxonomy" id="293050"/>
    <lineage>
        <taxon>Bacteria</taxon>
        <taxon>Bacillati</taxon>
        <taxon>Actinomycetota</taxon>
        <taxon>Actinomycetes</taxon>
        <taxon>Mycobacteriales</taxon>
        <taxon>Nocardiaceae</taxon>
        <taxon>Rhodococcoides</taxon>
    </lineage>
</organism>
<dbReference type="EMBL" id="FOJN01000016">
    <property type="protein sequence ID" value="SFA60927.1"/>
    <property type="molecule type" value="Genomic_DNA"/>
</dbReference>
<evidence type="ECO:0000313" key="1">
    <source>
        <dbReference type="EMBL" id="SFA60927.1"/>
    </source>
</evidence>
<dbReference type="AlphaFoldDB" id="A0A1I0UAR6"/>